<keyword evidence="5" id="KW-0472">Membrane</keyword>
<protein>
    <submittedName>
        <fullName evidence="6">Protein anon-73B1</fullName>
    </submittedName>
</protein>
<dbReference type="AlphaFoldDB" id="A0A164NDA1"/>
<gene>
    <name evidence="6" type="ORF">APZ42_030812</name>
</gene>
<name>A0A164NDA1_9CRUS</name>
<keyword evidence="3" id="KW-0812">Transmembrane</keyword>
<dbReference type="PANTHER" id="PTHR14409:SF0">
    <property type="entry name" value="PROTEIN MANBAL"/>
    <property type="match status" value="1"/>
</dbReference>
<dbReference type="InterPro" id="IPR009621">
    <property type="entry name" value="UPF0239"/>
</dbReference>
<keyword evidence="4" id="KW-1133">Transmembrane helix</keyword>
<sequence>MVAAMMDVEETTFDLFLRYGLFFGAIFQLVCIGAAIFGPEISENHSKDENSEDSGSEHGSPTNAGPKHSGQHSRRKIDKKKRR</sequence>
<dbReference type="EMBL" id="LRGB01002860">
    <property type="protein sequence ID" value="KZS05853.1"/>
    <property type="molecule type" value="Genomic_DNA"/>
</dbReference>
<comment type="similarity">
    <text evidence="2">Belongs to the UPF0239 family.</text>
</comment>
<dbReference type="Proteomes" id="UP000076858">
    <property type="component" value="Unassembled WGS sequence"/>
</dbReference>
<comment type="caution">
    <text evidence="6">The sequence shown here is derived from an EMBL/GenBank/DDBJ whole genome shotgun (WGS) entry which is preliminary data.</text>
</comment>
<keyword evidence="7" id="KW-1185">Reference proteome</keyword>
<proteinExistence type="inferred from homology"/>
<dbReference type="GO" id="GO:0016020">
    <property type="term" value="C:membrane"/>
    <property type="evidence" value="ECO:0007669"/>
    <property type="project" value="UniProtKB-SubCell"/>
</dbReference>
<dbReference type="Pfam" id="PF06783">
    <property type="entry name" value="UPF0239"/>
    <property type="match status" value="1"/>
</dbReference>
<evidence type="ECO:0000313" key="6">
    <source>
        <dbReference type="EMBL" id="KZS05853.1"/>
    </source>
</evidence>
<evidence type="ECO:0000256" key="3">
    <source>
        <dbReference type="ARBA" id="ARBA00022692"/>
    </source>
</evidence>
<dbReference type="OrthoDB" id="10040809at2759"/>
<accession>A0A164NDA1</accession>
<comment type="subcellular location">
    <subcellularLocation>
        <location evidence="1">Membrane</location>
        <topology evidence="1">Single-pass membrane protein</topology>
    </subcellularLocation>
</comment>
<evidence type="ECO:0000256" key="2">
    <source>
        <dbReference type="ARBA" id="ARBA00006839"/>
    </source>
</evidence>
<evidence type="ECO:0000256" key="4">
    <source>
        <dbReference type="ARBA" id="ARBA00022989"/>
    </source>
</evidence>
<evidence type="ECO:0000256" key="1">
    <source>
        <dbReference type="ARBA" id="ARBA00004167"/>
    </source>
</evidence>
<evidence type="ECO:0000256" key="5">
    <source>
        <dbReference type="ARBA" id="ARBA00023136"/>
    </source>
</evidence>
<evidence type="ECO:0000313" key="7">
    <source>
        <dbReference type="Proteomes" id="UP000076858"/>
    </source>
</evidence>
<organism evidence="6 7">
    <name type="scientific">Daphnia magna</name>
    <dbReference type="NCBI Taxonomy" id="35525"/>
    <lineage>
        <taxon>Eukaryota</taxon>
        <taxon>Metazoa</taxon>
        <taxon>Ecdysozoa</taxon>
        <taxon>Arthropoda</taxon>
        <taxon>Crustacea</taxon>
        <taxon>Branchiopoda</taxon>
        <taxon>Diplostraca</taxon>
        <taxon>Cladocera</taxon>
        <taxon>Anomopoda</taxon>
        <taxon>Daphniidae</taxon>
        <taxon>Daphnia</taxon>
    </lineage>
</organism>
<dbReference type="PANTHER" id="PTHR14409">
    <property type="entry name" value="MANNOSIDASE, BETA A, LYSOSOMAL-LIKE, MANBAL PROTEIN"/>
    <property type="match status" value="1"/>
</dbReference>
<reference evidence="6 7" key="1">
    <citation type="submission" date="2016-03" db="EMBL/GenBank/DDBJ databases">
        <title>EvidentialGene: Evidence-directed Construction of Genes on Genomes.</title>
        <authorList>
            <person name="Gilbert D.G."/>
            <person name="Choi J.-H."/>
            <person name="Mockaitis K."/>
            <person name="Colbourne J."/>
            <person name="Pfrender M."/>
        </authorList>
    </citation>
    <scope>NUCLEOTIDE SEQUENCE [LARGE SCALE GENOMIC DNA]</scope>
    <source>
        <strain evidence="6 7">Xinb3</strain>
        <tissue evidence="6">Complete organism</tissue>
    </source>
</reference>